<comment type="caution">
    <text evidence="4">The sequence shown here is derived from an EMBL/GenBank/DDBJ whole genome shotgun (WGS) entry which is preliminary data.</text>
</comment>
<feature type="repeat" description="WD" evidence="3">
    <location>
        <begin position="9"/>
        <end position="41"/>
    </location>
</feature>
<evidence type="ECO:0000256" key="3">
    <source>
        <dbReference type="PROSITE-ProRule" id="PRU00221"/>
    </source>
</evidence>
<dbReference type="InterPro" id="IPR001680">
    <property type="entry name" value="WD40_rpt"/>
</dbReference>
<dbReference type="PANTHER" id="PTHR22847">
    <property type="entry name" value="WD40 REPEAT PROTEIN"/>
    <property type="match status" value="1"/>
</dbReference>
<feature type="repeat" description="WD" evidence="3">
    <location>
        <begin position="41"/>
        <end position="73"/>
    </location>
</feature>
<protein>
    <submittedName>
        <fullName evidence="4">Uncharacterized protein</fullName>
    </submittedName>
</protein>
<dbReference type="PROSITE" id="PS50082">
    <property type="entry name" value="WD_REPEATS_2"/>
    <property type="match status" value="2"/>
</dbReference>
<evidence type="ECO:0000313" key="5">
    <source>
        <dbReference type="EMBL" id="CAF5215515.1"/>
    </source>
</evidence>
<organism evidence="4 6">
    <name type="scientific">Rotaria magnacalcarata</name>
    <dbReference type="NCBI Taxonomy" id="392030"/>
    <lineage>
        <taxon>Eukaryota</taxon>
        <taxon>Metazoa</taxon>
        <taxon>Spiralia</taxon>
        <taxon>Gnathifera</taxon>
        <taxon>Rotifera</taxon>
        <taxon>Eurotatoria</taxon>
        <taxon>Bdelloidea</taxon>
        <taxon>Philodinida</taxon>
        <taxon>Philodinidae</taxon>
        <taxon>Rotaria</taxon>
    </lineage>
</organism>
<name>A0A8S3FUP5_9BILA</name>
<keyword evidence="1 3" id="KW-0853">WD repeat</keyword>
<dbReference type="EMBL" id="CAJOBJ010357226">
    <property type="protein sequence ID" value="CAF5215515.1"/>
    <property type="molecule type" value="Genomic_DNA"/>
</dbReference>
<sequence>DFGPYSANSVSFHPTGQLLTAASSDRTIKLYNIASEQLIPLSSHHDEVQYVKFDLKGQYMISTGRDRTLRVWS</sequence>
<evidence type="ECO:0000256" key="1">
    <source>
        <dbReference type="ARBA" id="ARBA00022574"/>
    </source>
</evidence>
<evidence type="ECO:0000256" key="2">
    <source>
        <dbReference type="ARBA" id="ARBA00022737"/>
    </source>
</evidence>
<evidence type="ECO:0000313" key="4">
    <source>
        <dbReference type="EMBL" id="CAF5144313.1"/>
    </source>
</evidence>
<dbReference type="PROSITE" id="PS50294">
    <property type="entry name" value="WD_REPEATS_REGION"/>
    <property type="match status" value="1"/>
</dbReference>
<feature type="non-terminal residue" evidence="4">
    <location>
        <position position="1"/>
    </location>
</feature>
<dbReference type="AlphaFoldDB" id="A0A8S3FUP5"/>
<evidence type="ECO:0000313" key="6">
    <source>
        <dbReference type="Proteomes" id="UP000681967"/>
    </source>
</evidence>
<dbReference type="Proteomes" id="UP000681720">
    <property type="component" value="Unassembled WGS sequence"/>
</dbReference>
<dbReference type="Gene3D" id="2.130.10.10">
    <property type="entry name" value="YVTN repeat-like/Quinoprotein amine dehydrogenase"/>
    <property type="match status" value="1"/>
</dbReference>
<dbReference type="InterPro" id="IPR036322">
    <property type="entry name" value="WD40_repeat_dom_sf"/>
</dbReference>
<proteinExistence type="predicted"/>
<dbReference type="EMBL" id="CAJOBH010253727">
    <property type="protein sequence ID" value="CAF5144313.1"/>
    <property type="molecule type" value="Genomic_DNA"/>
</dbReference>
<reference evidence="4" key="1">
    <citation type="submission" date="2021-02" db="EMBL/GenBank/DDBJ databases">
        <authorList>
            <person name="Nowell W R."/>
        </authorList>
    </citation>
    <scope>NUCLEOTIDE SEQUENCE</scope>
</reference>
<dbReference type="Proteomes" id="UP000681967">
    <property type="component" value="Unassembled WGS sequence"/>
</dbReference>
<dbReference type="GO" id="GO:1990234">
    <property type="term" value="C:transferase complex"/>
    <property type="evidence" value="ECO:0007669"/>
    <property type="project" value="UniProtKB-ARBA"/>
</dbReference>
<dbReference type="PANTHER" id="PTHR22847:SF637">
    <property type="entry name" value="WD REPEAT DOMAIN 5B"/>
    <property type="match status" value="1"/>
</dbReference>
<gene>
    <name evidence="4" type="ORF">BYL167_LOCUS70823</name>
    <name evidence="5" type="ORF">GIL414_LOCUS81375</name>
</gene>
<dbReference type="InterPro" id="IPR015943">
    <property type="entry name" value="WD40/YVTN_repeat-like_dom_sf"/>
</dbReference>
<dbReference type="SMART" id="SM00320">
    <property type="entry name" value="WD40"/>
    <property type="match status" value="2"/>
</dbReference>
<accession>A0A8S3FUP5</accession>
<dbReference type="Pfam" id="PF00400">
    <property type="entry name" value="WD40"/>
    <property type="match status" value="2"/>
</dbReference>
<dbReference type="SUPFAM" id="SSF50978">
    <property type="entry name" value="WD40 repeat-like"/>
    <property type="match status" value="1"/>
</dbReference>
<keyword evidence="2" id="KW-0677">Repeat</keyword>